<proteinExistence type="predicted"/>
<accession>A0A183M023</accession>
<evidence type="ECO:0000313" key="2">
    <source>
        <dbReference type="Proteomes" id="UP000277204"/>
    </source>
</evidence>
<gene>
    <name evidence="1" type="ORF">SMRZ_LOCUS9398</name>
</gene>
<dbReference type="EMBL" id="UZAI01004420">
    <property type="protein sequence ID" value="VDO86160.1"/>
    <property type="molecule type" value="Genomic_DNA"/>
</dbReference>
<dbReference type="STRING" id="48269.A0A183M023"/>
<dbReference type="AlphaFoldDB" id="A0A183M023"/>
<keyword evidence="2" id="KW-1185">Reference proteome</keyword>
<evidence type="ECO:0000313" key="1">
    <source>
        <dbReference type="EMBL" id="VDO86160.1"/>
    </source>
</evidence>
<reference evidence="1 2" key="1">
    <citation type="submission" date="2018-11" db="EMBL/GenBank/DDBJ databases">
        <authorList>
            <consortium name="Pathogen Informatics"/>
        </authorList>
    </citation>
    <scope>NUCLEOTIDE SEQUENCE [LARGE SCALE GENOMIC DNA]</scope>
    <source>
        <strain evidence="1 2">Zambia</strain>
    </source>
</reference>
<dbReference type="InterPro" id="IPR008979">
    <property type="entry name" value="Galactose-bd-like_sf"/>
</dbReference>
<dbReference type="PROSITE" id="PS50022">
    <property type="entry name" value="FA58C_3"/>
    <property type="match status" value="1"/>
</dbReference>
<dbReference type="InterPro" id="IPR000421">
    <property type="entry name" value="FA58C"/>
</dbReference>
<protein>
    <submittedName>
        <fullName evidence="1">Uncharacterized protein</fullName>
    </submittedName>
</protein>
<dbReference type="Gene3D" id="2.60.120.260">
    <property type="entry name" value="Galactose-binding domain-like"/>
    <property type="match status" value="1"/>
</dbReference>
<organism evidence="1 2">
    <name type="scientific">Schistosoma margrebowiei</name>
    <dbReference type="NCBI Taxonomy" id="48269"/>
    <lineage>
        <taxon>Eukaryota</taxon>
        <taxon>Metazoa</taxon>
        <taxon>Spiralia</taxon>
        <taxon>Lophotrochozoa</taxon>
        <taxon>Platyhelminthes</taxon>
        <taxon>Trematoda</taxon>
        <taxon>Digenea</taxon>
        <taxon>Strigeidida</taxon>
        <taxon>Schistosomatoidea</taxon>
        <taxon>Schistosomatidae</taxon>
        <taxon>Schistosoma</taxon>
    </lineage>
</organism>
<dbReference type="SUPFAM" id="SSF49785">
    <property type="entry name" value="Galactose-binding domain-like"/>
    <property type="match status" value="1"/>
</dbReference>
<dbReference type="Proteomes" id="UP000277204">
    <property type="component" value="Unassembled WGS sequence"/>
</dbReference>
<sequence>MILLLILNELSFIIGLNEHVQLSNTILNKECENDDPLGMISGTIADWQITSSSTYPSSLVKGCEEKNARLFRTNGLAWCAKFKSSSEWLQIDLGVQALVIINYISLLFNKRQLNSEQQQQQQQQK</sequence>
<name>A0A183M023_9TREM</name>